<dbReference type="Pfam" id="PF02926">
    <property type="entry name" value="THUMP"/>
    <property type="match status" value="1"/>
</dbReference>
<dbReference type="RefSeq" id="WP_049682614.1">
    <property type="nucleotide sequence ID" value="NZ_LFZW01000001.1"/>
</dbReference>
<feature type="domain" description="THUMP" evidence="20">
    <location>
        <begin position="60"/>
        <end position="166"/>
    </location>
</feature>
<feature type="binding site" evidence="19">
    <location>
        <begin position="209"/>
        <end position="210"/>
    </location>
    <ligand>
        <name>ATP</name>
        <dbReference type="ChEBI" id="CHEBI:30616"/>
    </ligand>
</feature>
<keyword evidence="7 19" id="KW-0067">ATP-binding</keyword>
<comment type="pathway">
    <text evidence="2 19">Cofactor biosynthesis; thiamine diphosphate biosynthesis.</text>
</comment>
<comment type="caution">
    <text evidence="21">The sequence shown here is derived from an EMBL/GenBank/DDBJ whole genome shotgun (WGS) entry which is preliminary data.</text>
</comment>
<dbReference type="EC" id="2.8.1.4" evidence="14 19"/>
<dbReference type="GO" id="GO:0009228">
    <property type="term" value="P:thiamine biosynthetic process"/>
    <property type="evidence" value="ECO:0007669"/>
    <property type="project" value="UniProtKB-KW"/>
</dbReference>
<dbReference type="GO" id="GO:0002937">
    <property type="term" value="P:tRNA 4-thiouridine biosynthesis"/>
    <property type="evidence" value="ECO:0007669"/>
    <property type="project" value="TreeGrafter"/>
</dbReference>
<feature type="binding site" evidence="19">
    <location>
        <begin position="184"/>
        <end position="185"/>
    </location>
    <ligand>
        <name>ATP</name>
        <dbReference type="ChEBI" id="CHEBI:30616"/>
    </ligand>
</feature>
<dbReference type="PROSITE" id="PS51165">
    <property type="entry name" value="THUMP"/>
    <property type="match status" value="1"/>
</dbReference>
<keyword evidence="9 19" id="KW-0784">Thiamine biosynthesis</keyword>
<keyword evidence="3 19" id="KW-0963">Cytoplasm</keyword>
<comment type="catalytic activity">
    <reaction evidence="11 19">
        <text>[ThiS sulfur-carrier protein]-C-terminal Gly-Gly-AMP + S-sulfanyl-L-cysteinyl-[cysteine desulfurase] + AH2 = [ThiS sulfur-carrier protein]-C-terminal-Gly-aminoethanethioate + L-cysteinyl-[cysteine desulfurase] + A + AMP + 2 H(+)</text>
        <dbReference type="Rhea" id="RHEA:43340"/>
        <dbReference type="Rhea" id="RHEA-COMP:12157"/>
        <dbReference type="Rhea" id="RHEA-COMP:12158"/>
        <dbReference type="Rhea" id="RHEA-COMP:12910"/>
        <dbReference type="Rhea" id="RHEA-COMP:19908"/>
        <dbReference type="ChEBI" id="CHEBI:13193"/>
        <dbReference type="ChEBI" id="CHEBI:15378"/>
        <dbReference type="ChEBI" id="CHEBI:17499"/>
        <dbReference type="ChEBI" id="CHEBI:29950"/>
        <dbReference type="ChEBI" id="CHEBI:61963"/>
        <dbReference type="ChEBI" id="CHEBI:90618"/>
        <dbReference type="ChEBI" id="CHEBI:232372"/>
        <dbReference type="ChEBI" id="CHEBI:456215"/>
    </reaction>
</comment>
<reference evidence="22" key="1">
    <citation type="submission" date="2015-07" db="EMBL/GenBank/DDBJ databases">
        <title>Genome sequencing project for genomic taxonomy and phylogenomics of Bacillus-like bacteria.</title>
        <authorList>
            <person name="Liu B."/>
            <person name="Wang J."/>
            <person name="Zhu Y."/>
            <person name="Liu G."/>
            <person name="Chen Q."/>
            <person name="Chen Z."/>
            <person name="Lan J."/>
            <person name="Che J."/>
            <person name="Ge C."/>
            <person name="Shi H."/>
            <person name="Pan Z."/>
            <person name="Liu X."/>
        </authorList>
    </citation>
    <scope>NUCLEOTIDE SEQUENCE [LARGE SCALE GENOMIC DNA]</scope>
    <source>
        <strain evidence="22">FJAT-27997</strain>
    </source>
</reference>
<dbReference type="SMART" id="SM00981">
    <property type="entry name" value="THUMP"/>
    <property type="match status" value="1"/>
</dbReference>
<dbReference type="NCBIfam" id="TIGR00342">
    <property type="entry name" value="tRNA uracil 4-sulfurtransferase ThiI"/>
    <property type="match status" value="1"/>
</dbReference>
<dbReference type="Gene3D" id="3.40.50.620">
    <property type="entry name" value="HUPs"/>
    <property type="match status" value="1"/>
</dbReference>
<dbReference type="Pfam" id="PF22025">
    <property type="entry name" value="ThiI_fer"/>
    <property type="match status" value="1"/>
</dbReference>
<dbReference type="PANTHER" id="PTHR43209">
    <property type="entry name" value="TRNA SULFURTRANSFERASE"/>
    <property type="match status" value="1"/>
</dbReference>
<evidence type="ECO:0000256" key="2">
    <source>
        <dbReference type="ARBA" id="ARBA00004948"/>
    </source>
</evidence>
<evidence type="ECO:0000256" key="3">
    <source>
        <dbReference type="ARBA" id="ARBA00022490"/>
    </source>
</evidence>
<dbReference type="GO" id="GO:0005829">
    <property type="term" value="C:cytosol"/>
    <property type="evidence" value="ECO:0007669"/>
    <property type="project" value="TreeGrafter"/>
</dbReference>
<evidence type="ECO:0000256" key="9">
    <source>
        <dbReference type="ARBA" id="ARBA00022977"/>
    </source>
</evidence>
<dbReference type="InterPro" id="IPR049961">
    <property type="entry name" value="ThiI_N"/>
</dbReference>
<dbReference type="InterPro" id="IPR020536">
    <property type="entry name" value="ThiI_AANH"/>
</dbReference>
<keyword evidence="4 19" id="KW-0820">tRNA-binding</keyword>
<evidence type="ECO:0000259" key="20">
    <source>
        <dbReference type="PROSITE" id="PS51165"/>
    </source>
</evidence>
<dbReference type="Gene3D" id="3.30.2130.30">
    <property type="match status" value="1"/>
</dbReference>
<dbReference type="STRING" id="1679170.AC625_18370"/>
<evidence type="ECO:0000256" key="10">
    <source>
        <dbReference type="ARBA" id="ARBA00050570"/>
    </source>
</evidence>
<comment type="catalytic activity">
    <reaction evidence="10 19">
        <text>[ThiI sulfur-carrier protein]-S-sulfanyl-L-cysteine + a uridine in tRNA + 2 reduced [2Fe-2S]-[ferredoxin] + ATP + H(+) = [ThiI sulfur-carrier protein]-L-cysteine + a 4-thiouridine in tRNA + 2 oxidized [2Fe-2S]-[ferredoxin] + AMP + diphosphate</text>
        <dbReference type="Rhea" id="RHEA:24176"/>
        <dbReference type="Rhea" id="RHEA-COMP:10000"/>
        <dbReference type="Rhea" id="RHEA-COMP:10001"/>
        <dbReference type="Rhea" id="RHEA-COMP:13337"/>
        <dbReference type="Rhea" id="RHEA-COMP:13338"/>
        <dbReference type="Rhea" id="RHEA-COMP:13339"/>
        <dbReference type="Rhea" id="RHEA-COMP:13340"/>
        <dbReference type="ChEBI" id="CHEBI:15378"/>
        <dbReference type="ChEBI" id="CHEBI:29950"/>
        <dbReference type="ChEBI" id="CHEBI:30616"/>
        <dbReference type="ChEBI" id="CHEBI:33019"/>
        <dbReference type="ChEBI" id="CHEBI:33737"/>
        <dbReference type="ChEBI" id="CHEBI:33738"/>
        <dbReference type="ChEBI" id="CHEBI:61963"/>
        <dbReference type="ChEBI" id="CHEBI:65315"/>
        <dbReference type="ChEBI" id="CHEBI:136798"/>
        <dbReference type="ChEBI" id="CHEBI:456215"/>
        <dbReference type="EC" id="2.8.1.4"/>
    </reaction>
</comment>
<evidence type="ECO:0000256" key="4">
    <source>
        <dbReference type="ARBA" id="ARBA00022555"/>
    </source>
</evidence>
<dbReference type="SUPFAM" id="SSF143437">
    <property type="entry name" value="THUMP domain-like"/>
    <property type="match status" value="1"/>
</dbReference>
<comment type="similarity">
    <text evidence="13 19">Belongs to the ThiI family.</text>
</comment>
<feature type="binding site" evidence="19">
    <location>
        <position position="297"/>
    </location>
    <ligand>
        <name>ATP</name>
        <dbReference type="ChEBI" id="CHEBI:30616"/>
    </ligand>
</feature>
<accession>A0A0K9GXC9</accession>
<keyword evidence="22" id="KW-1185">Reference proteome</keyword>
<evidence type="ECO:0000256" key="7">
    <source>
        <dbReference type="ARBA" id="ARBA00022840"/>
    </source>
</evidence>
<dbReference type="GO" id="GO:0000049">
    <property type="term" value="F:tRNA binding"/>
    <property type="evidence" value="ECO:0007669"/>
    <property type="project" value="UniProtKB-UniRule"/>
</dbReference>
<dbReference type="SUPFAM" id="SSF52402">
    <property type="entry name" value="Adenine nucleotide alpha hydrolases-like"/>
    <property type="match status" value="1"/>
</dbReference>
<dbReference type="HAMAP" id="MF_00021">
    <property type="entry name" value="ThiI"/>
    <property type="match status" value="1"/>
</dbReference>
<feature type="binding site" evidence="19">
    <location>
        <position position="288"/>
    </location>
    <ligand>
        <name>ATP</name>
        <dbReference type="ChEBI" id="CHEBI:30616"/>
    </ligand>
</feature>
<evidence type="ECO:0000256" key="12">
    <source>
        <dbReference type="ARBA" id="ARBA00058382"/>
    </source>
</evidence>
<dbReference type="InterPro" id="IPR014729">
    <property type="entry name" value="Rossmann-like_a/b/a_fold"/>
</dbReference>
<dbReference type="CDD" id="cd11716">
    <property type="entry name" value="THUMP_ThiI"/>
    <property type="match status" value="1"/>
</dbReference>
<keyword evidence="6 19" id="KW-0547">Nucleotide-binding</keyword>
<dbReference type="GO" id="GO:0005524">
    <property type="term" value="F:ATP binding"/>
    <property type="evidence" value="ECO:0007669"/>
    <property type="project" value="UniProtKB-UniRule"/>
</dbReference>
<evidence type="ECO:0000313" key="21">
    <source>
        <dbReference type="EMBL" id="KMY51266.1"/>
    </source>
</evidence>
<evidence type="ECO:0000256" key="1">
    <source>
        <dbReference type="ARBA" id="ARBA00004496"/>
    </source>
</evidence>
<dbReference type="GO" id="GO:0004810">
    <property type="term" value="F:CCA tRNA nucleotidyltransferase activity"/>
    <property type="evidence" value="ECO:0007669"/>
    <property type="project" value="InterPro"/>
</dbReference>
<dbReference type="AlphaFoldDB" id="A0A0K9GXC9"/>
<feature type="binding site" evidence="19">
    <location>
        <position position="266"/>
    </location>
    <ligand>
        <name>ATP</name>
        <dbReference type="ChEBI" id="CHEBI:30616"/>
    </ligand>
</feature>
<dbReference type="InterPro" id="IPR003720">
    <property type="entry name" value="tRNA_STrfase"/>
</dbReference>
<dbReference type="PATRIC" id="fig|1679170.3.peg.4167"/>
<dbReference type="InterPro" id="IPR004114">
    <property type="entry name" value="THUMP_dom"/>
</dbReference>
<dbReference type="InterPro" id="IPR049962">
    <property type="entry name" value="THUMP_ThiI"/>
</dbReference>
<dbReference type="CDD" id="cd01712">
    <property type="entry name" value="PPase_ThiI"/>
    <property type="match status" value="1"/>
</dbReference>
<dbReference type="FunFam" id="3.40.50.620:FF:000053">
    <property type="entry name" value="Probable tRNA sulfurtransferase"/>
    <property type="match status" value="1"/>
</dbReference>
<evidence type="ECO:0000256" key="8">
    <source>
        <dbReference type="ARBA" id="ARBA00022884"/>
    </source>
</evidence>
<sequence>MKFDHIIIRYGEISTKKRNRKSFVDKLKNHIRWALRDFKAAKLQASRERMYIMLNGEDHQKIIDQIKGVYGIQSLSPALKIGRDIEEIKAAALHYVDQLSGEIETFKVSTKRSDKDFPYDTNEMNHLLGGHLLRNKDGILKVDVKKPDLDLRVEIRKEAVYLSGENIHGAGGLPFGSSGKAMLMLSGGIDSPVAGFLSMKRGLEIECIHFYSPPFTSERSKQKVMDLAEKLALVNGSMKVHIVPFTEIQVLIQKQIPENYTMTSTRRLMLRIADAIREREEALAIITGESLGQVASQTMNSMFAINEVISTPVLRPLIAMDKLEIIELAKQYDTFEISNQPYEDCCTVFTPASPKTKPKLEKVQYYESFVDFDKLIEEAVEKTEIRKLHFGEKATGEESIEDLF</sequence>
<dbReference type="UniPathway" id="UPA00060"/>
<dbReference type="PANTHER" id="PTHR43209:SF1">
    <property type="entry name" value="TRNA SULFURTRANSFERASE"/>
    <property type="match status" value="1"/>
</dbReference>
<evidence type="ECO:0000313" key="22">
    <source>
        <dbReference type="Proteomes" id="UP000037146"/>
    </source>
</evidence>
<proteinExistence type="inferred from homology"/>
<evidence type="ECO:0000256" key="19">
    <source>
        <dbReference type="HAMAP-Rule" id="MF_00021"/>
    </source>
</evidence>
<evidence type="ECO:0000256" key="6">
    <source>
        <dbReference type="ARBA" id="ARBA00022741"/>
    </source>
</evidence>
<dbReference type="GO" id="GO:0052837">
    <property type="term" value="P:thiazole biosynthetic process"/>
    <property type="evidence" value="ECO:0007669"/>
    <property type="project" value="TreeGrafter"/>
</dbReference>
<keyword evidence="8 19" id="KW-0694">RNA-binding</keyword>
<dbReference type="Pfam" id="PF02568">
    <property type="entry name" value="ThiI"/>
    <property type="match status" value="1"/>
</dbReference>
<evidence type="ECO:0000256" key="16">
    <source>
        <dbReference type="ARBA" id="ARBA00075337"/>
    </source>
</evidence>
<evidence type="ECO:0000256" key="11">
    <source>
        <dbReference type="ARBA" id="ARBA00052330"/>
    </source>
</evidence>
<organism evidence="21 22">
    <name type="scientific">Peribacillus loiseleuriae</name>
    <dbReference type="NCBI Taxonomy" id="1679170"/>
    <lineage>
        <taxon>Bacteria</taxon>
        <taxon>Bacillati</taxon>
        <taxon>Bacillota</taxon>
        <taxon>Bacilli</taxon>
        <taxon>Bacillales</taxon>
        <taxon>Bacillaceae</taxon>
        <taxon>Peribacillus</taxon>
    </lineage>
</organism>
<evidence type="ECO:0000256" key="14">
    <source>
        <dbReference type="ARBA" id="ARBA00066827"/>
    </source>
</evidence>
<dbReference type="Proteomes" id="UP000037146">
    <property type="component" value="Unassembled WGS sequence"/>
</dbReference>
<comment type="function">
    <text evidence="12 19">Catalyzes the ATP-dependent transfer of a sulfur to tRNA to produce 4-thiouridine in position 8 of tRNAs, which functions as a near-UV photosensor. Also catalyzes the transfer of sulfur to the sulfur carrier protein ThiS, forming ThiS-thiocarboxylate. This is a step in the synthesis of thiazole, in the thiamine biosynthesis pathway. The sulfur is donated as persulfide by IscS.</text>
</comment>
<comment type="subcellular location">
    <subcellularLocation>
        <location evidence="1 19">Cytoplasm</location>
    </subcellularLocation>
</comment>
<keyword evidence="5 19" id="KW-0808">Transferase</keyword>
<evidence type="ECO:0000256" key="5">
    <source>
        <dbReference type="ARBA" id="ARBA00022679"/>
    </source>
</evidence>
<dbReference type="EMBL" id="LFZW01000001">
    <property type="protein sequence ID" value="KMY51266.1"/>
    <property type="molecule type" value="Genomic_DNA"/>
</dbReference>
<evidence type="ECO:0000256" key="17">
    <source>
        <dbReference type="ARBA" id="ARBA00077849"/>
    </source>
</evidence>
<dbReference type="GO" id="GO:0140741">
    <property type="term" value="F:tRNA-uracil-4 sulfurtransferase activity"/>
    <property type="evidence" value="ECO:0007669"/>
    <property type="project" value="UniProtKB-EC"/>
</dbReference>
<dbReference type="InterPro" id="IPR050102">
    <property type="entry name" value="tRNA_sulfurtransferase_ThiI"/>
</dbReference>
<evidence type="ECO:0000256" key="15">
    <source>
        <dbReference type="ARBA" id="ARBA00071867"/>
    </source>
</evidence>
<evidence type="ECO:0000256" key="18">
    <source>
        <dbReference type="ARBA" id="ARBA00080570"/>
    </source>
</evidence>
<dbReference type="OrthoDB" id="9773948at2"/>
<gene>
    <name evidence="19" type="primary">thiI</name>
    <name evidence="21" type="ORF">AC625_18370</name>
</gene>
<dbReference type="InterPro" id="IPR054173">
    <property type="entry name" value="ThiI_fer"/>
</dbReference>
<protein>
    <recommendedName>
        <fullName evidence="15 19">Probable tRNA sulfurtransferase</fullName>
        <ecNumber evidence="14 19">2.8.1.4</ecNumber>
    </recommendedName>
    <alternativeName>
        <fullName evidence="16 19">Sulfur carrier protein ThiS sulfurtransferase</fullName>
    </alternativeName>
    <alternativeName>
        <fullName evidence="17 19">Thiamine biosynthesis protein ThiI</fullName>
    </alternativeName>
    <alternativeName>
        <fullName evidence="18 19">tRNA 4-thiouridine synthase</fullName>
    </alternativeName>
</protein>
<name>A0A0K9GXC9_9BACI</name>
<dbReference type="GO" id="GO:0009229">
    <property type="term" value="P:thiamine diphosphate biosynthetic process"/>
    <property type="evidence" value="ECO:0007669"/>
    <property type="project" value="UniProtKB-UniRule"/>
</dbReference>
<evidence type="ECO:0000256" key="13">
    <source>
        <dbReference type="ARBA" id="ARBA00061472"/>
    </source>
</evidence>